<keyword evidence="1" id="KW-0812">Transmembrane</keyword>
<reference evidence="2" key="1">
    <citation type="journal article" date="2015" name="Genome Announc.">
        <title>Genomic Sequences of Five Helicoverpa armigera Nucleopolyhedrovirus Genotypes from Spain That Differ in Their Insecticidal Properties.</title>
        <authorList>
            <person name="Arrizubieta M."/>
            <person name="Simon O."/>
            <person name="Williams T."/>
            <person name="Caballero P."/>
        </authorList>
    </citation>
    <scope>NUCLEOTIDE SEQUENCE</scope>
    <source>
        <strain evidence="2">LB1</strain>
    </source>
</reference>
<keyword evidence="1" id="KW-1133">Transmembrane helix</keyword>
<sequence length="133" mass="15575">MSRIRWRILNSDRVEISPESREYAWKDLLIDLLLTSPRDNNYRTNFDKANVSNFDYNRPLVYEITNKTLLINSEFFNRALNRPRAVLSPLNITSVQIFLAFICTVLLALVVAFVFPSDNSLRDNDILDDYIEI</sequence>
<accession>A0A0E3JAF1</accession>
<dbReference type="InterPro" id="IPR008005">
    <property type="entry name" value="PIF6"/>
</dbReference>
<evidence type="ECO:0000313" key="2">
    <source>
        <dbReference type="EMBL" id="AJP07216.1"/>
    </source>
</evidence>
<evidence type="ECO:0000256" key="1">
    <source>
        <dbReference type="SAM" id="Phobius"/>
    </source>
</evidence>
<keyword evidence="1" id="KW-0472">Membrane</keyword>
<dbReference type="EMBL" id="KJ701029">
    <property type="protein sequence ID" value="AJP07216.1"/>
    <property type="molecule type" value="Genomic_DNA"/>
</dbReference>
<gene>
    <name evidence="2" type="ORF">ORF-62</name>
</gene>
<proteinExistence type="predicted"/>
<feature type="transmembrane region" description="Helical" evidence="1">
    <location>
        <begin position="90"/>
        <end position="115"/>
    </location>
</feature>
<name>A0A0E3JAF1_9ABAC</name>
<evidence type="ECO:0008006" key="3">
    <source>
        <dbReference type="Google" id="ProtNLM"/>
    </source>
</evidence>
<protein>
    <recommendedName>
        <fullName evidence="3">Pif-6</fullName>
    </recommendedName>
</protein>
<dbReference type="Pfam" id="PF05341">
    <property type="entry name" value="PIF6"/>
    <property type="match status" value="1"/>
</dbReference>
<organism evidence="2">
    <name type="scientific">Helicoverpa armigera nucleopolyhedrovirus</name>
    <dbReference type="NCBI Taxonomy" id="51313"/>
    <lineage>
        <taxon>Viruses</taxon>
        <taxon>Viruses incertae sedis</taxon>
        <taxon>Naldaviricetes</taxon>
        <taxon>Lefavirales</taxon>
        <taxon>Baculoviridae</taxon>
        <taxon>Alphabaculovirus</taxon>
        <taxon>Alphabaculovirus helarmigerae</taxon>
    </lineage>
</organism>